<dbReference type="SUPFAM" id="SSF75304">
    <property type="entry name" value="Amidase signature (AS) enzymes"/>
    <property type="match status" value="1"/>
</dbReference>
<dbReference type="InterPro" id="IPR000120">
    <property type="entry name" value="Amidase"/>
</dbReference>
<evidence type="ECO:0000313" key="3">
    <source>
        <dbReference type="EMBL" id="KAK8018653.1"/>
    </source>
</evidence>
<reference evidence="3 4" key="1">
    <citation type="submission" date="2023-01" db="EMBL/GenBank/DDBJ databases">
        <title>Analysis of 21 Apiospora genomes using comparative genomics revels a genus with tremendous synthesis potential of carbohydrate active enzymes and secondary metabolites.</title>
        <authorList>
            <person name="Sorensen T."/>
        </authorList>
    </citation>
    <scope>NUCLEOTIDE SEQUENCE [LARGE SCALE GENOMIC DNA]</scope>
    <source>
        <strain evidence="3 4">CBS 20057</strain>
    </source>
</reference>
<evidence type="ECO:0000259" key="2">
    <source>
        <dbReference type="Pfam" id="PF01425"/>
    </source>
</evidence>
<gene>
    <name evidence="3" type="ORF">PG991_007843</name>
</gene>
<evidence type="ECO:0000313" key="4">
    <source>
        <dbReference type="Proteomes" id="UP001396898"/>
    </source>
</evidence>
<dbReference type="PANTHER" id="PTHR11895:SF67">
    <property type="entry name" value="AMIDASE DOMAIN-CONTAINING PROTEIN"/>
    <property type="match status" value="1"/>
</dbReference>
<dbReference type="Pfam" id="PF01425">
    <property type="entry name" value="Amidase"/>
    <property type="match status" value="1"/>
</dbReference>
<protein>
    <recommendedName>
        <fullName evidence="2">Amidase domain-containing protein</fullName>
    </recommendedName>
</protein>
<proteinExistence type="inferred from homology"/>
<dbReference type="InterPro" id="IPR020556">
    <property type="entry name" value="Amidase_CS"/>
</dbReference>
<name>A0ABR1RUN7_9PEZI</name>
<comment type="caution">
    <text evidence="3">The sequence shown here is derived from an EMBL/GenBank/DDBJ whole genome shotgun (WGS) entry which is preliminary data.</text>
</comment>
<evidence type="ECO:0000256" key="1">
    <source>
        <dbReference type="ARBA" id="ARBA00009199"/>
    </source>
</evidence>
<accession>A0ABR1RUN7</accession>
<dbReference type="EMBL" id="JAQQWI010000010">
    <property type="protein sequence ID" value="KAK8018653.1"/>
    <property type="molecule type" value="Genomic_DNA"/>
</dbReference>
<dbReference type="Proteomes" id="UP001396898">
    <property type="component" value="Unassembled WGS sequence"/>
</dbReference>
<dbReference type="InterPro" id="IPR023631">
    <property type="entry name" value="Amidase_dom"/>
</dbReference>
<feature type="domain" description="Amidase" evidence="2">
    <location>
        <begin position="137"/>
        <end position="563"/>
    </location>
</feature>
<comment type="similarity">
    <text evidence="1">Belongs to the amidase family.</text>
</comment>
<dbReference type="Gene3D" id="3.90.1300.10">
    <property type="entry name" value="Amidase signature (AS) domain"/>
    <property type="match status" value="1"/>
</dbReference>
<dbReference type="InterPro" id="IPR036928">
    <property type="entry name" value="AS_sf"/>
</dbReference>
<dbReference type="PROSITE" id="PS00571">
    <property type="entry name" value="AMIDASES"/>
    <property type="match status" value="1"/>
</dbReference>
<sequence>MSARGESYPRPIQGIEHVGFIRRSVWHNAGFGSLRRIWSHLGTAEPRFVPTVYPNDVPGLQSIPEKAAATAAVDPVPTGINGTDQEDCTLNPIFVNCSVAQYRKRYLSGDLTPLAVVKALLPLIRRDISPPGVHSTAWIEVKVDLVLQAAEASTLRYRNKQSLGPLDGVPAGVKDQYDVDGYLTTFGSAHDLTGRDHLGHTYSSWCVQKLQDAGAIIVGKLNMHELAADTSGINTTYGTPRNPYNEQYYMGGSSSGSAYAVAAGLLPIALGTDGGGSIRIPASFCSVFGLKPSHGRLSYLPGDNHNSTCEVNGPIAVDMGSLATVYSVISQPHPTSPFPPAPSLRDLLSPNNLNTTPRVLGIPEAWFDRAEPGLQELCRSMIDWLVKNKGYTVVPIEIPFLTEGQAAHALSVVSDMATAIPAAHAGRGVSPTVRILLAMGRETSAGDYLLAQRLRRVLMGHLAWLWQRYPGLLVVTPTTAGAGWPIRAPKRELAHGVSDGGHSLQTMEFVWLANFCGMPSLSVPAGYVVPEGGGGDAGRAAEPGTPGRVPVGLMVTAEWTREDVLMRFGCDAEELTAERYSRPEGWVDLIRAAQGAGLEGP</sequence>
<organism evidence="3 4">
    <name type="scientific">Apiospora marii</name>
    <dbReference type="NCBI Taxonomy" id="335849"/>
    <lineage>
        <taxon>Eukaryota</taxon>
        <taxon>Fungi</taxon>
        <taxon>Dikarya</taxon>
        <taxon>Ascomycota</taxon>
        <taxon>Pezizomycotina</taxon>
        <taxon>Sordariomycetes</taxon>
        <taxon>Xylariomycetidae</taxon>
        <taxon>Amphisphaeriales</taxon>
        <taxon>Apiosporaceae</taxon>
        <taxon>Apiospora</taxon>
    </lineage>
</organism>
<dbReference type="PANTHER" id="PTHR11895">
    <property type="entry name" value="TRANSAMIDASE"/>
    <property type="match status" value="1"/>
</dbReference>
<keyword evidence="4" id="KW-1185">Reference proteome</keyword>